<gene>
    <name evidence="2" type="ORF">GIW81_13290</name>
</gene>
<organism evidence="2 3">
    <name type="scientific">Hyphomicrobium album</name>
    <dbReference type="NCBI Taxonomy" id="2665159"/>
    <lineage>
        <taxon>Bacteria</taxon>
        <taxon>Pseudomonadati</taxon>
        <taxon>Pseudomonadota</taxon>
        <taxon>Alphaproteobacteria</taxon>
        <taxon>Hyphomicrobiales</taxon>
        <taxon>Hyphomicrobiaceae</taxon>
        <taxon>Hyphomicrobium</taxon>
    </lineage>
</organism>
<protein>
    <recommendedName>
        <fullName evidence="4">Extracellular solute-binding protein</fullName>
    </recommendedName>
</protein>
<feature type="chain" id="PRO_5026327278" description="Extracellular solute-binding protein" evidence="1">
    <location>
        <begin position="23"/>
        <end position="414"/>
    </location>
</feature>
<dbReference type="Proteomes" id="UP000440694">
    <property type="component" value="Unassembled WGS sequence"/>
</dbReference>
<evidence type="ECO:0000313" key="2">
    <source>
        <dbReference type="EMBL" id="MTD95307.1"/>
    </source>
</evidence>
<feature type="signal peptide" evidence="1">
    <location>
        <begin position="1"/>
        <end position="22"/>
    </location>
</feature>
<evidence type="ECO:0000313" key="3">
    <source>
        <dbReference type="Proteomes" id="UP000440694"/>
    </source>
</evidence>
<keyword evidence="1" id="KW-0732">Signal</keyword>
<dbReference type="EMBL" id="WMBQ01000002">
    <property type="protein sequence ID" value="MTD95307.1"/>
    <property type="molecule type" value="Genomic_DNA"/>
</dbReference>
<evidence type="ECO:0008006" key="4">
    <source>
        <dbReference type="Google" id="ProtNLM"/>
    </source>
</evidence>
<proteinExistence type="predicted"/>
<dbReference type="RefSeq" id="WP_154739866.1">
    <property type="nucleotide sequence ID" value="NZ_WMBQ01000002.1"/>
</dbReference>
<keyword evidence="3" id="KW-1185">Reference proteome</keyword>
<comment type="caution">
    <text evidence="2">The sequence shown here is derived from an EMBL/GenBank/DDBJ whole genome shotgun (WGS) entry which is preliminary data.</text>
</comment>
<accession>A0A6I3KNI6</accession>
<dbReference type="Gene3D" id="3.40.190.10">
    <property type="entry name" value="Periplasmic binding protein-like II"/>
    <property type="match status" value="2"/>
</dbReference>
<dbReference type="AlphaFoldDB" id="A0A6I3KNI6"/>
<sequence>MLRAVRGLLMLVALLLTPAAQSADQSSRQVLRAALFEYIPGYEDDQLGTLRQEIETRFERMYPQVDLLLTSPSNRDGLYSSEALKKWLGEEGDEHFHVMEIDTQLLGDLVLAGVITPFSPARTDNLFDVGMRAVTFEGQVYGVPHLLCGHFLFARDPSLLEGQGQSGLLQKLASDGDDGVDLVGDFEGSWTLPSLYLDAWMDRNPGGDPAKAFKDALTQLDPSVVADLASMIKLCGPLDRNVCFSGKFNSLPSKMDGAEVLIAPFAISHANTYVGYSESLHYIRRFPRNENVAVRSAPLGDGDNPILFTDAFVVGKNCGADCQSAAAKFVAFMNSDETMAYLLLGKDIKNNTVPRYLLPATKSAFSIPEIAQDQTYARFKADIVRAVAYPNSGIEANRKAVRKKITCAISPTAC</sequence>
<name>A0A6I3KNI6_9HYPH</name>
<evidence type="ECO:0000256" key="1">
    <source>
        <dbReference type="SAM" id="SignalP"/>
    </source>
</evidence>
<reference evidence="2 3" key="1">
    <citation type="submission" date="2019-11" db="EMBL/GenBank/DDBJ databases">
        <title>Identification of a novel strain.</title>
        <authorList>
            <person name="Xu Q."/>
            <person name="Wang G."/>
        </authorList>
    </citation>
    <scope>NUCLEOTIDE SEQUENCE [LARGE SCALE GENOMIC DNA]</scope>
    <source>
        <strain evidence="3">xq</strain>
    </source>
</reference>
<dbReference type="SUPFAM" id="SSF53850">
    <property type="entry name" value="Periplasmic binding protein-like II"/>
    <property type="match status" value="1"/>
</dbReference>